<feature type="compositionally biased region" description="Gly residues" evidence="1">
    <location>
        <begin position="74"/>
        <end position="99"/>
    </location>
</feature>
<dbReference type="InterPro" id="IPR008965">
    <property type="entry name" value="CBM2/CBM3_carb-bd_dom_sf"/>
</dbReference>
<dbReference type="GO" id="GO:0030246">
    <property type="term" value="F:carbohydrate binding"/>
    <property type="evidence" value="ECO:0007669"/>
    <property type="project" value="InterPro"/>
</dbReference>
<evidence type="ECO:0000256" key="1">
    <source>
        <dbReference type="SAM" id="MobiDB-lite"/>
    </source>
</evidence>
<dbReference type="AlphaFoldDB" id="A0A935Q1Y4"/>
<protein>
    <recommendedName>
        <fullName evidence="2">Cohesin domain-containing protein</fullName>
    </recommendedName>
</protein>
<dbReference type="Pfam" id="PF00963">
    <property type="entry name" value="Cohesin"/>
    <property type="match status" value="1"/>
</dbReference>
<evidence type="ECO:0000313" key="4">
    <source>
        <dbReference type="Proteomes" id="UP000697998"/>
    </source>
</evidence>
<organism evidence="3 4">
    <name type="scientific">Candidatus Accumulibacter proximus</name>
    <dbReference type="NCBI Taxonomy" id="2954385"/>
    <lineage>
        <taxon>Bacteria</taxon>
        <taxon>Pseudomonadati</taxon>
        <taxon>Pseudomonadota</taxon>
        <taxon>Betaproteobacteria</taxon>
        <taxon>Candidatus Accumulibacter</taxon>
    </lineage>
</organism>
<sequence length="1216" mass="120263">MWYRAWQVDQLELLSGGTFLLNTSATFGGMHVAADGLLTHAPGQAGFNLTVTGDMAVDVGGKIDVTGLGAGEAAGSGAGASSQGGSGAGHGGVGGGSGSDDGQPYGSLTGPDTQGSGGGRGSGGYGSAAGGSGGGMVALTVRGHLLLNGEIRAEGSSGSTWAWPAWGIYYAGGGGSGGSIRLNAGVIGGEGVISASGGSAGYDSLGGGGAGGRVALYYGSSTYSGTISAKGGAGAQAGGAGTVYLKSSEQPYGELIVDNAGLDNQATTPLLESISLDMLTVRNRGYLDVPSGIAVGVVTPALALHDAGEMILHGRVFRTGTANGEFDLVDVATSSELTVDQGGGLAAAELRVSSLASLAMPLNVVHSLAVDQLELLSGGTFQLNTLATFGNVHIALGGVLTHATGQAGFNLMATGDVTVDLGGKIDLDGRGFAAGGGPGAGSSGIEGAGAGHGGIGGSGSANGGVAYGLLTNPDLLGSGGGNGYYGVGGAGGGRIRLTIDGTFKLDGDLSAGGTNGTGWQPPMGSAHGAGGGSGGSIYVDAGTIAGTGSIRTNGGNGYGGRGGGGAGGRIALYYGSNTFSGSISAEGGAGAKAGSAGTIHTESVRSPETLKVSTFTPTSSGFHVRFDRAIDPAALNLYDTESGGLGAADVTLTRGRRGLVKGSLVVDADRQGVTFLGSGGTLTPGTYAVRLESGASAFKDTSGGALDGNADGTPGDAFNATFTVVAPGAVPVLSLPDFMRGPGQFADLTAPSMDGFLPLYLSDGVEVTSVEFTLDYDPAQLELQALSAGADLPATATIERLPAADGVLKVRIASPIALAAGKVHLLNLRAFVPGTAAYGAKEVLDLSNVRVNGQGATDDDALHVVGYLGDVSGNAAYSTLDTQQIERVLSKLDSGFAAYPTVDPLIIADISANGTLTRRDAAGVRREVSYLIGARRLDRLSIPPIPGGIGPIVFAGPDPSVDIPVDVSAEPGELVSVPVRIDTAAGLESVQLRIGYDATRFDLVAVRRGSITGDFGWFITGNEPGRITVDMSRLEALQGGAGTLLDIDLRIRADALPGVTPIDLQYASLNDGRLTLNVLPQVGADASDGRITIAGKAAGTPVGAPVAATTPLATPFATGASDTLPQAQPAPPEGGWYPVPVPGNTTAAAPVIDLAASFSLPSTVSEAIVADGKRKPWLKDYLGNVGQVSKASPNAGLKVVVPVSRAGSSADRVALV</sequence>
<dbReference type="PANTHER" id="PTHR31513:SF2">
    <property type="entry name" value="MRAZ"/>
    <property type="match status" value="1"/>
</dbReference>
<accession>A0A935Q1Y4</accession>
<dbReference type="InterPro" id="IPR002102">
    <property type="entry name" value="Cohesin_dom"/>
</dbReference>
<dbReference type="EMBL" id="JADJMH010000037">
    <property type="protein sequence ID" value="MBK7677459.1"/>
    <property type="molecule type" value="Genomic_DNA"/>
</dbReference>
<feature type="domain" description="Cohesin" evidence="2">
    <location>
        <begin position="966"/>
        <end position="1065"/>
    </location>
</feature>
<dbReference type="GO" id="GO:0000272">
    <property type="term" value="P:polysaccharide catabolic process"/>
    <property type="evidence" value="ECO:0007669"/>
    <property type="project" value="InterPro"/>
</dbReference>
<name>A0A935Q1Y4_9PROT</name>
<reference evidence="3 4" key="1">
    <citation type="submission" date="2020-10" db="EMBL/GenBank/DDBJ databases">
        <title>Connecting structure to function with the recovery of over 1000 high-quality activated sludge metagenome-assembled genomes encoding full-length rRNA genes using long-read sequencing.</title>
        <authorList>
            <person name="Singleton C.M."/>
            <person name="Petriglieri F."/>
            <person name="Kristensen J.M."/>
            <person name="Kirkegaard R.H."/>
            <person name="Michaelsen T.Y."/>
            <person name="Andersen M.H."/>
            <person name="Karst S.M."/>
            <person name="Dueholm M.S."/>
            <person name="Nielsen P.H."/>
            <person name="Albertsen M."/>
        </authorList>
    </citation>
    <scope>NUCLEOTIDE SEQUENCE [LARGE SCALE GENOMIC DNA]</scope>
    <source>
        <strain evidence="3">EsbW_18-Q3-R4-48_BATAC.285</strain>
    </source>
</reference>
<dbReference type="Gene3D" id="2.60.40.680">
    <property type="match status" value="1"/>
</dbReference>
<gene>
    <name evidence="3" type="ORF">IPJ27_23430</name>
</gene>
<comment type="caution">
    <text evidence="3">The sequence shown here is derived from an EMBL/GenBank/DDBJ whole genome shotgun (WGS) entry which is preliminary data.</text>
</comment>
<evidence type="ECO:0000259" key="2">
    <source>
        <dbReference type="Pfam" id="PF00963"/>
    </source>
</evidence>
<feature type="compositionally biased region" description="Gly residues" evidence="1">
    <location>
        <begin position="115"/>
        <end position="127"/>
    </location>
</feature>
<dbReference type="PANTHER" id="PTHR31513">
    <property type="entry name" value="EPHRIN TYPE-B RECEPTOR"/>
    <property type="match status" value="1"/>
</dbReference>
<dbReference type="SUPFAM" id="SSF49384">
    <property type="entry name" value="Carbohydrate-binding domain"/>
    <property type="match status" value="1"/>
</dbReference>
<feature type="region of interest" description="Disordered" evidence="1">
    <location>
        <begin position="74"/>
        <end position="127"/>
    </location>
</feature>
<evidence type="ECO:0000313" key="3">
    <source>
        <dbReference type="EMBL" id="MBK7677459.1"/>
    </source>
</evidence>
<proteinExistence type="predicted"/>
<dbReference type="Proteomes" id="UP000697998">
    <property type="component" value="Unassembled WGS sequence"/>
</dbReference>